<protein>
    <recommendedName>
        <fullName evidence="7">UBC core domain-containing protein</fullName>
    </recommendedName>
</protein>
<proteinExistence type="predicted"/>
<dbReference type="SUPFAM" id="SSF48403">
    <property type="entry name" value="Ankyrin repeat"/>
    <property type="match status" value="1"/>
</dbReference>
<dbReference type="InterPro" id="IPR002110">
    <property type="entry name" value="Ankyrin_rpt"/>
</dbReference>
<feature type="repeat" description="ANK" evidence="5">
    <location>
        <begin position="1410"/>
        <end position="1442"/>
    </location>
</feature>
<feature type="compositionally biased region" description="Acidic residues" evidence="6">
    <location>
        <begin position="1061"/>
        <end position="1071"/>
    </location>
</feature>
<feature type="compositionally biased region" description="Basic and acidic residues" evidence="6">
    <location>
        <begin position="67"/>
        <end position="99"/>
    </location>
</feature>
<feature type="compositionally biased region" description="Polar residues" evidence="6">
    <location>
        <begin position="191"/>
        <end position="202"/>
    </location>
</feature>
<dbReference type="PROSITE" id="PS50127">
    <property type="entry name" value="UBC_2"/>
    <property type="match status" value="1"/>
</dbReference>
<dbReference type="Pfam" id="PF00179">
    <property type="entry name" value="UQ_con"/>
    <property type="match status" value="1"/>
</dbReference>
<name>A0AAD5YPG9_9AGAR</name>
<evidence type="ECO:0000256" key="6">
    <source>
        <dbReference type="SAM" id="MobiDB-lite"/>
    </source>
</evidence>
<evidence type="ECO:0000256" key="2">
    <source>
        <dbReference type="ARBA" id="ARBA00022679"/>
    </source>
</evidence>
<feature type="region of interest" description="Disordered" evidence="6">
    <location>
        <begin position="1"/>
        <end position="24"/>
    </location>
</feature>
<dbReference type="InterPro" id="IPR000608">
    <property type="entry name" value="UBC"/>
</dbReference>
<dbReference type="GO" id="GO:0016779">
    <property type="term" value="F:nucleotidyltransferase activity"/>
    <property type="evidence" value="ECO:0007669"/>
    <property type="project" value="UniProtKB-KW"/>
</dbReference>
<dbReference type="InterPro" id="IPR016135">
    <property type="entry name" value="UBQ-conjugating_enzyme/RWD"/>
</dbReference>
<dbReference type="SMART" id="SM00248">
    <property type="entry name" value="ANK"/>
    <property type="match status" value="2"/>
</dbReference>
<feature type="region of interest" description="Disordered" evidence="6">
    <location>
        <begin position="36"/>
        <end position="99"/>
    </location>
</feature>
<dbReference type="Gene3D" id="3.90.228.10">
    <property type="match status" value="1"/>
</dbReference>
<dbReference type="SUPFAM" id="SSF54495">
    <property type="entry name" value="UBC-like"/>
    <property type="match status" value="1"/>
</dbReference>
<keyword evidence="1" id="KW-0328">Glycosyltransferase</keyword>
<evidence type="ECO:0000313" key="8">
    <source>
        <dbReference type="EMBL" id="KAJ3560459.1"/>
    </source>
</evidence>
<dbReference type="PANTHER" id="PTHR21328">
    <property type="entry name" value="POLY ADP-RIBOSE POLYMERASE FAMILY, MEMBER PARP"/>
    <property type="match status" value="1"/>
</dbReference>
<keyword evidence="4" id="KW-0520">NAD</keyword>
<dbReference type="InterPro" id="IPR051838">
    <property type="entry name" value="ARTD_PARP"/>
</dbReference>
<feature type="compositionally biased region" description="Low complexity" evidence="6">
    <location>
        <begin position="43"/>
        <end position="54"/>
    </location>
</feature>
<keyword evidence="2" id="KW-0808">Transferase</keyword>
<dbReference type="GO" id="GO:0003950">
    <property type="term" value="F:NAD+ poly-ADP-ribosyltransferase activity"/>
    <property type="evidence" value="ECO:0007669"/>
    <property type="project" value="InterPro"/>
</dbReference>
<dbReference type="PROSITE" id="PS50088">
    <property type="entry name" value="ANK_REPEAT"/>
    <property type="match status" value="1"/>
</dbReference>
<dbReference type="SUPFAM" id="SSF56399">
    <property type="entry name" value="ADP-ribosylation"/>
    <property type="match status" value="1"/>
</dbReference>
<evidence type="ECO:0000256" key="5">
    <source>
        <dbReference type="PROSITE-ProRule" id="PRU00023"/>
    </source>
</evidence>
<organism evidence="8 9">
    <name type="scientific">Leucocoprinus birnbaumii</name>
    <dbReference type="NCBI Taxonomy" id="56174"/>
    <lineage>
        <taxon>Eukaryota</taxon>
        <taxon>Fungi</taxon>
        <taxon>Dikarya</taxon>
        <taxon>Basidiomycota</taxon>
        <taxon>Agaricomycotina</taxon>
        <taxon>Agaricomycetes</taxon>
        <taxon>Agaricomycetidae</taxon>
        <taxon>Agaricales</taxon>
        <taxon>Agaricineae</taxon>
        <taxon>Agaricaceae</taxon>
        <taxon>Leucocoprinus</taxon>
    </lineage>
</organism>
<dbReference type="CDD" id="cd23802">
    <property type="entry name" value="UBCc_UBE2Q"/>
    <property type="match status" value="1"/>
</dbReference>
<feature type="compositionally biased region" description="Low complexity" evidence="6">
    <location>
        <begin position="1087"/>
        <end position="1099"/>
    </location>
</feature>
<feature type="region of interest" description="Disordered" evidence="6">
    <location>
        <begin position="189"/>
        <end position="208"/>
    </location>
</feature>
<evidence type="ECO:0000313" key="9">
    <source>
        <dbReference type="Proteomes" id="UP001213000"/>
    </source>
</evidence>
<dbReference type="EMBL" id="JANIEX010001168">
    <property type="protein sequence ID" value="KAJ3560459.1"/>
    <property type="molecule type" value="Genomic_DNA"/>
</dbReference>
<dbReference type="InterPro" id="IPR012317">
    <property type="entry name" value="Poly(ADP-ribose)pol_cat_dom"/>
</dbReference>
<dbReference type="Pfam" id="PF12796">
    <property type="entry name" value="Ank_2"/>
    <property type="match status" value="1"/>
</dbReference>
<evidence type="ECO:0000256" key="1">
    <source>
        <dbReference type="ARBA" id="ARBA00022676"/>
    </source>
</evidence>
<feature type="region of interest" description="Disordered" evidence="6">
    <location>
        <begin position="1061"/>
        <end position="1112"/>
    </location>
</feature>
<reference evidence="8" key="1">
    <citation type="submission" date="2022-07" db="EMBL/GenBank/DDBJ databases">
        <title>Genome Sequence of Leucocoprinus birnbaumii.</title>
        <authorList>
            <person name="Buettner E."/>
        </authorList>
    </citation>
    <scope>NUCLEOTIDE SEQUENCE</scope>
    <source>
        <strain evidence="8">VT141</strain>
    </source>
</reference>
<keyword evidence="3" id="KW-0548">Nucleotidyltransferase</keyword>
<evidence type="ECO:0000256" key="4">
    <source>
        <dbReference type="ARBA" id="ARBA00023027"/>
    </source>
</evidence>
<dbReference type="InterPro" id="IPR036770">
    <property type="entry name" value="Ankyrin_rpt-contain_sf"/>
</dbReference>
<evidence type="ECO:0000256" key="3">
    <source>
        <dbReference type="ARBA" id="ARBA00022695"/>
    </source>
</evidence>
<dbReference type="Gene3D" id="1.25.40.20">
    <property type="entry name" value="Ankyrin repeat-containing domain"/>
    <property type="match status" value="1"/>
</dbReference>
<keyword evidence="5" id="KW-0040">ANK repeat</keyword>
<gene>
    <name evidence="8" type="ORF">NP233_g10827</name>
</gene>
<sequence>MLPHSLSQPPSGPEPMNLDEALSPETVKHILETLQAGSAANPSSLSHTDLSTSLAMSPPGNCSTSNDEQRHFQGSTRIHEAVSRSRGDEGSNDRSEHRIPDELMIDGSRVTGFVDHFQKGEVLLVIRLVDVSIAALGSLTQAHATRVKVHQPIEQLEPKYIVYVLTAPTCTRTVHPASETFSMPPAKHWASFSSATDQQSGSSHKRQKTCAEMPTTTHVDSASKKLDANKNAHLKGRRRFKADFADAEEECKEGFASCRLQIKQLRPGDEEGSFEVVIANEAREHVVTVNFLIPDTTEYPKEHTLFCYASDGDIPPRLQEVIQELATEPSHPVRETLLILLSRLSRALGLRPPQITFADDSGDETEEVEDDDDEDYTILSDDEGGYNLGSFTVSSVNQHDFSIMQRDFLELIAADYRPGFIKHSAENFTVSVSISILELSKIIPPRALMAWDRALLSKTQHLNLLISGFGGVYPVLNADGTYTVQAIKASTDIQFRIGLTQRYKPGKEEAKAAFRKHGLVLEEEQKDPAQGETDPIEQMLLLDQPLIVEEEENYDPSRFDAFSLSSSLEALMNQSFLKLVQYRRSFGLTWAGAEKLLHEVEKSQNTPEQTLSKFQDDIIQAEDYENQLMRTVSLFDPLQGLEKGSPINLPLSAFCYLVRRLLICPQYCLVCHRKLESSYEALKPYVCDSKLCAYQYYALNRGAPLEYEIIHNPHTVDLLVSIAYSAAVEGVLEEPPIGMGLRVPLPKNGTNPASHLRGIQPVTTNASDNNPLPIPPPPQPGVDGLVEFDELDLPHMRSAIVTMLDSLPTVIEMRQHLMKKVEDGKKKPKLQDINYTILPAAWLILRWCVASCTAYLEEITNPNELVRGLDKSWRQFRFNVGAPDAEAKFTQAVEQAQAEDKRAREYPVLYAFHGSPLRNWHSIIRHGLWFKIIANGRAFGNGVYLAKDGSTSTGHYAMGGQTWPKSMIAPTNCVALVEAVNLPKQFVSSNPHFVIDKTHWILCRYLLVKGREIEYPGTQEGTIPFVKLDKTHPCTMRNSPIQIPEPSYKIEKLIQARREEVLEEDNDDDDQIVFNFTPEPPRTLNNSQSSTGQTTSSAAGKRKIPPEQDWKHDEEYVRTATEHLLPPPEDSSPSATMALQRELRSTLKEQDNAPSLKELGWYMPPEFNQDNLFQWIIEMHSFDPDIPIAKDLQAKKINSIVFEIRFPATFPISPPFFRILRPRFLPFIQGGGGHVTAGGSICMDLLTADGWSPSYSIPAVLMQIKLAISNLDPRPARLDRNRWETPYQMREALEGYQTDSRSFSSVEHGDAHCLFLLCRRRFYLFLSLLRVVSLPFDVDHTICTHCNPINCNMNESVTSAPTTSKRDVNDLPPDTLAFAERIFEAARTGDSELLLSAVDAGLPVNLTNHKGNTLLMLAAYAGQTSLVNELLKRNADPDRLNDLGQSIIAGAVFKAHDDIVKALVEKNANPRIGTPTAIQTALMFGRTDILDMLGATEEDRKVDVPKPPSMVPS</sequence>
<evidence type="ECO:0000259" key="7">
    <source>
        <dbReference type="PROSITE" id="PS50127"/>
    </source>
</evidence>
<dbReference type="Pfam" id="PF00644">
    <property type="entry name" value="PARP"/>
    <property type="match status" value="1"/>
</dbReference>
<dbReference type="PROSITE" id="PS50297">
    <property type="entry name" value="ANK_REP_REGION"/>
    <property type="match status" value="1"/>
</dbReference>
<feature type="domain" description="UBC core" evidence="7">
    <location>
        <begin position="1134"/>
        <end position="1309"/>
    </location>
</feature>
<dbReference type="Proteomes" id="UP001213000">
    <property type="component" value="Unassembled WGS sequence"/>
</dbReference>
<accession>A0AAD5YPG9</accession>
<comment type="caution">
    <text evidence="8">The sequence shown here is derived from an EMBL/GenBank/DDBJ whole genome shotgun (WGS) entry which is preliminary data.</text>
</comment>
<dbReference type="Gene3D" id="3.10.110.10">
    <property type="entry name" value="Ubiquitin Conjugating Enzyme"/>
    <property type="match status" value="1"/>
</dbReference>
<keyword evidence="9" id="KW-1185">Reference proteome</keyword>